<dbReference type="HOGENOM" id="CLU_251777_0_0_0"/>
<evidence type="ECO:0000313" key="2">
    <source>
        <dbReference type="EMBL" id="AFK05960.1"/>
    </source>
</evidence>
<dbReference type="RefSeq" id="WP_014730122.1">
    <property type="nucleotide sequence ID" value="NC_017934.1"/>
</dbReference>
<evidence type="ECO:0000259" key="1">
    <source>
        <dbReference type="PROSITE" id="PS50853"/>
    </source>
</evidence>
<dbReference type="KEGG" id="mpg:Theba_0226"/>
<dbReference type="SMART" id="SM00736">
    <property type="entry name" value="CADG"/>
    <property type="match status" value="1"/>
</dbReference>
<dbReference type="SUPFAM" id="SSF49265">
    <property type="entry name" value="Fibronectin type III"/>
    <property type="match status" value="1"/>
</dbReference>
<name>I2F207_9BACT</name>
<dbReference type="Pfam" id="PF18998">
    <property type="entry name" value="Flg_new_2"/>
    <property type="match status" value="2"/>
</dbReference>
<reference evidence="2 3" key="1">
    <citation type="journal article" date="2012" name="Genome Biol. Evol.">
        <title>Genome Sequence of the Mesophilic Thermotogales Bacterium Mesotoga prima MesG1.Ag.4.2 Reveals the Largest Thermotogales Genome To Date.</title>
        <authorList>
            <person name="Zhaxybayeva O."/>
            <person name="Swithers K.S."/>
            <person name="Foght J."/>
            <person name="Green A.G."/>
            <person name="Bruce D."/>
            <person name="Detter C."/>
            <person name="Han S."/>
            <person name="Teshima H."/>
            <person name="Han J."/>
            <person name="Woyke T."/>
            <person name="Pitluck S."/>
            <person name="Nolan M."/>
            <person name="Ivanova N."/>
            <person name="Pati A."/>
            <person name="Land M.L."/>
            <person name="Dlutek M."/>
            <person name="Doolittle W.F."/>
            <person name="Noll K.M."/>
            <person name="Nesbo C.L."/>
        </authorList>
    </citation>
    <scope>NUCLEOTIDE SEQUENCE [LARGE SCALE GENOMIC DNA]</scope>
    <source>
        <strain evidence="3">mesG1.Ag.4.2</strain>
    </source>
</reference>
<keyword evidence="3" id="KW-1185">Reference proteome</keyword>
<dbReference type="eggNOG" id="COG4412">
    <property type="taxonomic scope" value="Bacteria"/>
</dbReference>
<dbReference type="Proteomes" id="UP000002881">
    <property type="component" value="Chromosome"/>
</dbReference>
<dbReference type="InterPro" id="IPR006644">
    <property type="entry name" value="Cadg"/>
</dbReference>
<dbReference type="PROSITE" id="PS51257">
    <property type="entry name" value="PROKAR_LIPOPROTEIN"/>
    <property type="match status" value="1"/>
</dbReference>
<organism evidence="2 3">
    <name type="scientific">Mesotoga prima MesG1.Ag.4.2</name>
    <dbReference type="NCBI Taxonomy" id="660470"/>
    <lineage>
        <taxon>Bacteria</taxon>
        <taxon>Thermotogati</taxon>
        <taxon>Thermotogota</taxon>
        <taxon>Thermotogae</taxon>
        <taxon>Kosmotogales</taxon>
        <taxon>Kosmotogaceae</taxon>
        <taxon>Mesotoga</taxon>
    </lineage>
</organism>
<proteinExistence type="predicted"/>
<protein>
    <submittedName>
        <fullName evidence="2">Peptidase M30</fullName>
    </submittedName>
</protein>
<dbReference type="InterPro" id="IPR036116">
    <property type="entry name" value="FN3_sf"/>
</dbReference>
<gene>
    <name evidence="2" type="ORF">Theba_0226</name>
</gene>
<dbReference type="Gene3D" id="2.60.40.10">
    <property type="entry name" value="Immunoglobulins"/>
    <property type="match status" value="1"/>
</dbReference>
<sequence length="1442" mass="157629" precursor="true">MRRYRNTILISVLLFIALIFSSCVPRVNLFTVEVVSEPDAISVALLKDIEQANYEASDVQKTPLVLNLKPQETVVVKVIEEEPLEETEVIHVFDGWADGSKANPRAITADSNKKVEIKTVKNVRVSISTSPRNLVEVVGSGFYPVDTELDLSAPAEVGDYHFAYWNIDGSREYSQELSLKLDGPTKIEAVYENRPLRTLEIDSQPTGLNMSVDGQEILTPYSIKSEEGESHTVAFLPQERDLSNLVNGTDTRYSFKSWSDGGTSNPRTVLLNSDLSLNAITGIEYLTVTSTVPEGISEFSSAAWKTAGSSVSYVAPEVPGYIFSHWEVDGEDVLTKELSLIVDSPKSIVANYSLVGHVLSLDTDPSGLEILINDKTFTAPASLSGSYGDLFTVEIPEPQTRDESEFVTGIDARYTFGRWNDSIETNKRTIKLDSDKSYTATMEIEYLVETGTMPEGLSEIPGAGWKAKGSFISYESNDLIGYTFSHWEVNGERVDGEILDLVVERPTKILAVYRNKEESTLEITSNPEGLVFSLNNEVYSAPKSFVFESGTSIEVSFPASQEKDNSEQVLGNDTRFLFSKWADGLAENTRTVELTEDIRLEAIANTEYLVEVSSETAQIGGTGWYRKGYSLNINAPEVSGYKFVSWSVDGAKAVRNPLSVTVDSPKKIVAVYEEAVVSNKTLTVSTTPEGLLVKIDGNQMVSPCQITAAEESSHSISTITPQEKDISTQIAGNDVRYVFSAWNDGSTLNTRTIELNSNLSFVAAFGEEFKLETATQPSGIVQIGGTGWYHDGEKVVLNAAAVEGYNFLHWSVNGVKAGESSTLEFIIDEPTAAKAVYNSLPTISLEDREVSEGEVLELLLSEHSADVDGDTLSYSLLSGPGSISGGIYSVDTSELNAGLHEITIEVYDGRGGYAADGFTITVTEQNNPPAVPGSPSPASGSVDQELSIELSWTCSDSDGDALVFDIYFGSSSSPEKVASDILANNWQSTNLSEGVTYYWKIVAKDSNGATSESSVWSFSTKNSLPADGVDKVGPVYMGDLLLISNENPDCYSYENTGSLSEDFVQTASLPDDLPLEAYAMNPILPEPEGLTLDKLVKLGDNFEVAAVGSTSEFWVYNFKTNTTEKLTATLQYSGSKSEIWVENTEEIGQQQAQQLGSEFDDSIYPLIANYFYTPSDLDVNGKVKILCFDIQDSFETTGSYYAGYFSSGDLFNHSTSNMGELFYIDTYPSMHYPKTNPIDVSRAFSTIAHEFQHMVNYNRNVLVEKGSTMPTWLNEGLSLAAEHLYSGVLSRRISYFNSSPRIRDGHSVLYWGDNGDTLSSYALSYIFLQYIRAQAGNDAIFRDILLSNDNSSNVIVSALTKYGVTKSLGEILTDFRIALVLKNGSGPYGFRGDGDFNSIAVQFYSGGSKELRGGSAVYKSINPSFTDPENSGDSIAYVGITK</sequence>
<dbReference type="GO" id="GO:0016020">
    <property type="term" value="C:membrane"/>
    <property type="evidence" value="ECO:0007669"/>
    <property type="project" value="InterPro"/>
</dbReference>
<dbReference type="InterPro" id="IPR044060">
    <property type="entry name" value="Bacterial_rp_domain"/>
</dbReference>
<dbReference type="GeneID" id="87108436"/>
<evidence type="ECO:0000313" key="3">
    <source>
        <dbReference type="Proteomes" id="UP000002881"/>
    </source>
</evidence>
<dbReference type="InterPro" id="IPR013783">
    <property type="entry name" value="Ig-like_fold"/>
</dbReference>
<accession>I2F207</accession>
<dbReference type="InterPro" id="IPR003961">
    <property type="entry name" value="FN3_dom"/>
</dbReference>
<dbReference type="eggNOG" id="COG1520">
    <property type="taxonomic scope" value="Bacteria"/>
</dbReference>
<dbReference type="PROSITE" id="PS50853">
    <property type="entry name" value="FN3"/>
    <property type="match status" value="1"/>
</dbReference>
<dbReference type="eggNOG" id="COG1404">
    <property type="taxonomic scope" value="Bacteria"/>
</dbReference>
<feature type="domain" description="Fibronectin type-III" evidence="1">
    <location>
        <begin position="931"/>
        <end position="1026"/>
    </location>
</feature>
<dbReference type="EMBL" id="CP003532">
    <property type="protein sequence ID" value="AFK05960.1"/>
    <property type="molecule type" value="Genomic_DNA"/>
</dbReference>